<dbReference type="EMBL" id="AAXW01000088">
    <property type="protein sequence ID" value="EAZ88362.1"/>
    <property type="molecule type" value="Genomic_DNA"/>
</dbReference>
<dbReference type="AlphaFoldDB" id="A3IYV1"/>
<dbReference type="Proteomes" id="UP000003781">
    <property type="component" value="Unassembled WGS sequence"/>
</dbReference>
<evidence type="ECO:0000313" key="2">
    <source>
        <dbReference type="Proteomes" id="UP000003781"/>
    </source>
</evidence>
<dbReference type="eggNOG" id="COG3210">
    <property type="taxonomic scope" value="Bacteria"/>
</dbReference>
<keyword evidence="2" id="KW-1185">Reference proteome</keyword>
<name>A3IYV1_9CHRO</name>
<gene>
    <name evidence="1" type="ORF">CY0110_31120</name>
</gene>
<feature type="non-terminal residue" evidence="1">
    <location>
        <position position="1"/>
    </location>
</feature>
<sequence>SAITATSQFGVDGQVTLDTNFFEANPADTGLPDTNLSIDQRVAQFCEEAQKRSRFTIEGRQGFMYSPETRSSAYDLYDLAPLGEVIGVEKLPDGRVRLLSCNRLNSERKSPEN</sequence>
<protein>
    <submittedName>
        <fullName evidence="1">Uncharacterized protein</fullName>
    </submittedName>
</protein>
<organism evidence="1 2">
    <name type="scientific">Crocosphaera chwakensis CCY0110</name>
    <dbReference type="NCBI Taxonomy" id="391612"/>
    <lineage>
        <taxon>Bacteria</taxon>
        <taxon>Bacillati</taxon>
        <taxon>Cyanobacteriota</taxon>
        <taxon>Cyanophyceae</taxon>
        <taxon>Oscillatoriophycideae</taxon>
        <taxon>Chroococcales</taxon>
        <taxon>Aphanothecaceae</taxon>
        <taxon>Crocosphaera</taxon>
        <taxon>Crocosphaera chwakensis</taxon>
    </lineage>
</organism>
<reference evidence="1 2" key="1">
    <citation type="submission" date="2007-03" db="EMBL/GenBank/DDBJ databases">
        <authorList>
            <person name="Stal L."/>
            <person name="Ferriera S."/>
            <person name="Johnson J."/>
            <person name="Kravitz S."/>
            <person name="Beeson K."/>
            <person name="Sutton G."/>
            <person name="Rogers Y.-H."/>
            <person name="Friedman R."/>
            <person name="Frazier M."/>
            <person name="Venter J.C."/>
        </authorList>
    </citation>
    <scope>NUCLEOTIDE SEQUENCE [LARGE SCALE GENOMIC DNA]</scope>
    <source>
        <strain evidence="1 2">CCY0110</strain>
    </source>
</reference>
<evidence type="ECO:0000313" key="1">
    <source>
        <dbReference type="EMBL" id="EAZ88362.1"/>
    </source>
</evidence>
<comment type="caution">
    <text evidence="1">The sequence shown here is derived from an EMBL/GenBank/DDBJ whole genome shotgun (WGS) entry which is preliminary data.</text>
</comment>
<accession>A3IYV1</accession>
<proteinExistence type="predicted"/>